<name>A0A2P7YNB8_9PEZI</name>
<evidence type="ECO:0000313" key="1">
    <source>
        <dbReference type="EMBL" id="PSK37462.1"/>
    </source>
</evidence>
<dbReference type="AlphaFoldDB" id="A0A2P7YNB8"/>
<comment type="caution">
    <text evidence="1">The sequence shown here is derived from an EMBL/GenBank/DDBJ whole genome shotgun (WGS) entry which is preliminary data.</text>
</comment>
<accession>A0A2P7YNB8</accession>
<dbReference type="EMBL" id="NHZQ01000412">
    <property type="protein sequence ID" value="PSK37462.1"/>
    <property type="molecule type" value="Genomic_DNA"/>
</dbReference>
<sequence length="229" mass="26571">MPKDERRFRCFRTIFQKNPRKHFHVNPASGMRKAGLAPEDIVEIKHLGWCKTIKQYIQEVHRRKNYQQLLSGPLTANLHRCAAEPEKFEVLRFKSLCSVCDRDELRQYRKAMSHGKLCRCELVEWLCGRQWLCRGCGNAKLHSLEDMAVRVYGDFGRQDSGEAMVKFYQALDLTCGGVSHQRTIVCTWFRSAVMGQRGNVSFNTFSRVVDTAVSDEVPRRCQVDPVIWQ</sequence>
<evidence type="ECO:0000313" key="2">
    <source>
        <dbReference type="Proteomes" id="UP000243723"/>
    </source>
</evidence>
<reference evidence="1 2" key="1">
    <citation type="submission" date="2017-05" db="EMBL/GenBank/DDBJ databases">
        <title>Draft genome sequence of Elsinoe australis.</title>
        <authorList>
            <person name="Cheng Q."/>
        </authorList>
    </citation>
    <scope>NUCLEOTIDE SEQUENCE [LARGE SCALE GENOMIC DNA]</scope>
    <source>
        <strain evidence="1 2">NL1</strain>
    </source>
</reference>
<proteinExistence type="predicted"/>
<dbReference type="Proteomes" id="UP000243723">
    <property type="component" value="Unassembled WGS sequence"/>
</dbReference>
<protein>
    <submittedName>
        <fullName evidence="1">Uncharacterized protein</fullName>
    </submittedName>
</protein>
<keyword evidence="2" id="KW-1185">Reference proteome</keyword>
<organism evidence="1 2">
    <name type="scientific">Elsinoe australis</name>
    <dbReference type="NCBI Taxonomy" id="40998"/>
    <lineage>
        <taxon>Eukaryota</taxon>
        <taxon>Fungi</taxon>
        <taxon>Dikarya</taxon>
        <taxon>Ascomycota</taxon>
        <taxon>Pezizomycotina</taxon>
        <taxon>Dothideomycetes</taxon>
        <taxon>Dothideomycetidae</taxon>
        <taxon>Myriangiales</taxon>
        <taxon>Elsinoaceae</taxon>
        <taxon>Elsinoe</taxon>
    </lineage>
</organism>
<gene>
    <name evidence="1" type="ORF">B9Z65_2204</name>
</gene>